<evidence type="ECO:0000313" key="1">
    <source>
        <dbReference type="EnsemblMetazoa" id="Aqu2.1.15229_001"/>
    </source>
</evidence>
<dbReference type="AlphaFoldDB" id="A0A1X7TKD6"/>
<protein>
    <submittedName>
        <fullName evidence="1">Uncharacterized protein</fullName>
    </submittedName>
</protein>
<reference evidence="1" key="1">
    <citation type="submission" date="2017-05" db="UniProtKB">
        <authorList>
            <consortium name="EnsemblMetazoa"/>
        </authorList>
    </citation>
    <scope>IDENTIFICATION</scope>
</reference>
<name>A0A1X7TKD6_AMPQE</name>
<proteinExistence type="predicted"/>
<dbReference type="InParanoid" id="A0A1X7TKD6"/>
<accession>A0A1X7TKD6</accession>
<dbReference type="EnsemblMetazoa" id="Aqu2.1.15229_001">
    <property type="protein sequence ID" value="Aqu2.1.15229_001"/>
    <property type="gene ID" value="Aqu2.1.15229"/>
</dbReference>
<sequence length="53" mass="5896">RHLLVELLWEEEIKLMVSDAKTLTGRTTVGRGNRVDMTLTGRTTVGRGKKVDG</sequence>
<organism evidence="1">
    <name type="scientific">Amphimedon queenslandica</name>
    <name type="common">Sponge</name>
    <dbReference type="NCBI Taxonomy" id="400682"/>
    <lineage>
        <taxon>Eukaryota</taxon>
        <taxon>Metazoa</taxon>
        <taxon>Porifera</taxon>
        <taxon>Demospongiae</taxon>
        <taxon>Heteroscleromorpha</taxon>
        <taxon>Haplosclerida</taxon>
        <taxon>Niphatidae</taxon>
        <taxon>Amphimedon</taxon>
    </lineage>
</organism>